<feature type="compositionally biased region" description="Acidic residues" evidence="1">
    <location>
        <begin position="192"/>
        <end position="201"/>
    </location>
</feature>
<evidence type="ECO:0000313" key="4">
    <source>
        <dbReference type="Proteomes" id="UP000054549"/>
    </source>
</evidence>
<dbReference type="EMBL" id="KN818536">
    <property type="protein sequence ID" value="KIL55289.1"/>
    <property type="molecule type" value="Genomic_DNA"/>
</dbReference>
<protein>
    <recommendedName>
        <fullName evidence="2">DUF6532 domain-containing protein</fullName>
    </recommendedName>
</protein>
<evidence type="ECO:0000259" key="2">
    <source>
        <dbReference type="Pfam" id="PF20149"/>
    </source>
</evidence>
<name>A0A0C2SMT4_AMAMK</name>
<keyword evidence="4" id="KW-1185">Reference proteome</keyword>
<feature type="compositionally biased region" description="Basic and acidic residues" evidence="1">
    <location>
        <begin position="60"/>
        <end position="72"/>
    </location>
</feature>
<evidence type="ECO:0000313" key="3">
    <source>
        <dbReference type="EMBL" id="KIL55289.1"/>
    </source>
</evidence>
<feature type="domain" description="DUF6532" evidence="2">
    <location>
        <begin position="261"/>
        <end position="477"/>
    </location>
</feature>
<feature type="compositionally biased region" description="Polar residues" evidence="1">
    <location>
        <begin position="25"/>
        <end position="37"/>
    </location>
</feature>
<dbReference type="Pfam" id="PF20149">
    <property type="entry name" value="DUF6532"/>
    <property type="match status" value="1"/>
</dbReference>
<feature type="region of interest" description="Disordered" evidence="1">
    <location>
        <begin position="1"/>
        <end position="176"/>
    </location>
</feature>
<feature type="compositionally biased region" description="Acidic residues" evidence="1">
    <location>
        <begin position="79"/>
        <end position="114"/>
    </location>
</feature>
<organism evidence="3 4">
    <name type="scientific">Amanita muscaria (strain Koide BX008)</name>
    <dbReference type="NCBI Taxonomy" id="946122"/>
    <lineage>
        <taxon>Eukaryota</taxon>
        <taxon>Fungi</taxon>
        <taxon>Dikarya</taxon>
        <taxon>Basidiomycota</taxon>
        <taxon>Agaricomycotina</taxon>
        <taxon>Agaricomycetes</taxon>
        <taxon>Agaricomycetidae</taxon>
        <taxon>Agaricales</taxon>
        <taxon>Pluteineae</taxon>
        <taxon>Amanitaceae</taxon>
        <taxon>Amanita</taxon>
    </lineage>
</organism>
<dbReference type="AlphaFoldDB" id="A0A0C2SMT4"/>
<evidence type="ECO:0000256" key="1">
    <source>
        <dbReference type="SAM" id="MobiDB-lite"/>
    </source>
</evidence>
<accession>A0A0C2SMT4</accession>
<feature type="compositionally biased region" description="Polar residues" evidence="1">
    <location>
        <begin position="141"/>
        <end position="150"/>
    </location>
</feature>
<dbReference type="OrthoDB" id="3225557at2759"/>
<dbReference type="InterPro" id="IPR045341">
    <property type="entry name" value="DUF6532"/>
</dbReference>
<dbReference type="Proteomes" id="UP000054549">
    <property type="component" value="Unassembled WGS sequence"/>
</dbReference>
<feature type="compositionally biased region" description="Polar residues" evidence="1">
    <location>
        <begin position="213"/>
        <end position="223"/>
    </location>
</feature>
<dbReference type="STRING" id="946122.A0A0C2SMT4"/>
<proteinExistence type="predicted"/>
<feature type="region of interest" description="Disordered" evidence="1">
    <location>
        <begin position="192"/>
        <end position="223"/>
    </location>
</feature>
<dbReference type="InParanoid" id="A0A0C2SMT4"/>
<reference evidence="3 4" key="1">
    <citation type="submission" date="2014-04" db="EMBL/GenBank/DDBJ databases">
        <title>Evolutionary Origins and Diversification of the Mycorrhizal Mutualists.</title>
        <authorList>
            <consortium name="DOE Joint Genome Institute"/>
            <consortium name="Mycorrhizal Genomics Consortium"/>
            <person name="Kohler A."/>
            <person name="Kuo A."/>
            <person name="Nagy L.G."/>
            <person name="Floudas D."/>
            <person name="Copeland A."/>
            <person name="Barry K.W."/>
            <person name="Cichocki N."/>
            <person name="Veneault-Fourrey C."/>
            <person name="LaButti K."/>
            <person name="Lindquist E.A."/>
            <person name="Lipzen A."/>
            <person name="Lundell T."/>
            <person name="Morin E."/>
            <person name="Murat C."/>
            <person name="Riley R."/>
            <person name="Ohm R."/>
            <person name="Sun H."/>
            <person name="Tunlid A."/>
            <person name="Henrissat B."/>
            <person name="Grigoriev I.V."/>
            <person name="Hibbett D.S."/>
            <person name="Martin F."/>
        </authorList>
    </citation>
    <scope>NUCLEOTIDE SEQUENCE [LARGE SCALE GENOMIC DNA]</scope>
    <source>
        <strain evidence="3 4">Koide BX008</strain>
    </source>
</reference>
<gene>
    <name evidence="3" type="ORF">M378DRAFT_182265</name>
</gene>
<dbReference type="HOGENOM" id="CLU_030424_0_0_1"/>
<sequence>MAKAKKKDSDQRQTAAENVSAPETPASQETPTSTVNPPVSIHVPGAPKKKPSATNSSIALKDKSSRKVKQDEPIVSADIEYDKDSNDEDSLFTESSPSEEGEDDDDEDDEDEDDHVSVNDVKGKGRQIQSAADKRFANEQPVWSDQTSTKESARHVKRAPPVGNSDKEFKNQANSQGRKNLIIRGHVIEVSDDEDKTDIDDSPSARLVPPLSQPESLPATANPNDLGSSIWPVYTRLIKGTNKDLTLTVQCFELRLIVRKAMELVEELVRFEDAFPDFIMRTAWNRTSLIEACSVFQATSHIAQVRYKYEVFKERMRLDIEYVAELSRLLDPRVSILRGDTKILAINNARVSYGLQEGCGRQVNLLLTGSHYIYPLAPNGVSFQLTKPFENQAIIGTLHDDLFSGNNTIVSKYPLRFRPTDQELDSNKLAPSMIALAATAVYASLKEWENGHRIHVHFTANIFEMIYRGHLEHLEDIHDRNIHAYNALVRRLFLKASGSEHTAADKENLTDVQNMSTEV</sequence>